<dbReference type="GO" id="GO:0008725">
    <property type="term" value="F:DNA-3-methyladenine glycosylase activity"/>
    <property type="evidence" value="ECO:0007669"/>
    <property type="project" value="InterPro"/>
</dbReference>
<feature type="binding site" evidence="1">
    <location>
        <position position="100"/>
    </location>
    <ligand>
        <name>Zn(2+)</name>
        <dbReference type="ChEBI" id="CHEBI:29105"/>
    </ligand>
</feature>
<feature type="binding site" evidence="1">
    <location>
        <position position="291"/>
    </location>
    <ligand>
        <name>Zn(2+)</name>
        <dbReference type="ChEBI" id="CHEBI:29105"/>
    </ligand>
</feature>
<dbReference type="GO" id="GO:0046872">
    <property type="term" value="F:metal ion binding"/>
    <property type="evidence" value="ECO:0007669"/>
    <property type="project" value="UniProtKB-KW"/>
</dbReference>
<dbReference type="PANTHER" id="PTHR30037:SF4">
    <property type="entry name" value="DNA-3-METHYLADENINE GLYCOSYLASE I"/>
    <property type="match status" value="1"/>
</dbReference>
<proteinExistence type="predicted"/>
<dbReference type="GO" id="GO:0006284">
    <property type="term" value="P:base-excision repair"/>
    <property type="evidence" value="ECO:0007669"/>
    <property type="project" value="InterPro"/>
</dbReference>
<keyword evidence="4" id="KW-1185">Reference proteome</keyword>
<dbReference type="SUPFAM" id="SSF48150">
    <property type="entry name" value="DNA-glycosylase"/>
    <property type="match status" value="1"/>
</dbReference>
<feature type="binding site" evidence="1">
    <location>
        <position position="295"/>
    </location>
    <ligand>
        <name>Zn(2+)</name>
        <dbReference type="ChEBI" id="CHEBI:29105"/>
    </ligand>
</feature>
<organism evidence="3 4">
    <name type="scientific">Dissophora globulifera</name>
    <dbReference type="NCBI Taxonomy" id="979702"/>
    <lineage>
        <taxon>Eukaryota</taxon>
        <taxon>Fungi</taxon>
        <taxon>Fungi incertae sedis</taxon>
        <taxon>Mucoromycota</taxon>
        <taxon>Mortierellomycotina</taxon>
        <taxon>Mortierellomycetes</taxon>
        <taxon>Mortierellales</taxon>
        <taxon>Mortierellaceae</taxon>
        <taxon>Dissophora</taxon>
    </lineage>
</organism>
<dbReference type="InterPro" id="IPR005019">
    <property type="entry name" value="Adenine_glyco"/>
</dbReference>
<evidence type="ECO:0008006" key="5">
    <source>
        <dbReference type="Google" id="ProtNLM"/>
    </source>
</evidence>
<reference evidence="3" key="1">
    <citation type="journal article" date="2020" name="Fungal Divers.">
        <title>Resolving the Mortierellaceae phylogeny through synthesis of multi-gene phylogenetics and phylogenomics.</title>
        <authorList>
            <person name="Vandepol N."/>
            <person name="Liber J."/>
            <person name="Desiro A."/>
            <person name="Na H."/>
            <person name="Kennedy M."/>
            <person name="Barry K."/>
            <person name="Grigoriev I.V."/>
            <person name="Miller A.N."/>
            <person name="O'Donnell K."/>
            <person name="Stajich J.E."/>
            <person name="Bonito G."/>
        </authorList>
    </citation>
    <scope>NUCLEOTIDE SEQUENCE</scope>
    <source>
        <strain evidence="3">REB-010B</strain>
    </source>
</reference>
<keyword evidence="1" id="KW-0862">Zinc</keyword>
<sequence>MSRRSTRIVNAVIPPATKVRVAAVTKPLKSKVAISVASKPSTSNTAQKTAVGSTSDGDAGQDDNAPKKKRRVSSPSAGTAKPKKKAQDLEVVADDGKPRCIWAASSRYPLLQQYHDTEWCITGGFDRSNRYLFEMLILEGAQAGLSWSTVLHKREAYREAYDNFDYNIIADTYTSPASNERLLQTNIVKNRLKVEASMVNAKAFRDLLQELYPDQAQPQDENGFWQFLQAYAVKSLTKNKNKNEPSVFVTRNESSDRLSADLKKRGFKFVGTTIMYAYLQAIGIDLGRNQHFSDCYRYEETI</sequence>
<feature type="compositionally biased region" description="Polar residues" evidence="2">
    <location>
        <begin position="38"/>
        <end position="56"/>
    </location>
</feature>
<dbReference type="Proteomes" id="UP000738325">
    <property type="component" value="Unassembled WGS sequence"/>
</dbReference>
<evidence type="ECO:0000313" key="3">
    <source>
        <dbReference type="EMBL" id="KAG0307485.1"/>
    </source>
</evidence>
<dbReference type="InterPro" id="IPR011257">
    <property type="entry name" value="DNA_glycosylase"/>
</dbReference>
<feature type="binding site" evidence="1">
    <location>
        <position position="115"/>
    </location>
    <ligand>
        <name>Zn(2+)</name>
        <dbReference type="ChEBI" id="CHEBI:29105"/>
    </ligand>
</feature>
<evidence type="ECO:0000256" key="2">
    <source>
        <dbReference type="SAM" id="MobiDB-lite"/>
    </source>
</evidence>
<dbReference type="AlphaFoldDB" id="A0A9P6R0X5"/>
<dbReference type="EMBL" id="JAAAIP010001361">
    <property type="protein sequence ID" value="KAG0307485.1"/>
    <property type="molecule type" value="Genomic_DNA"/>
</dbReference>
<gene>
    <name evidence="3" type="ORF">BGZ99_001435</name>
</gene>
<name>A0A9P6R0X5_9FUNG</name>
<comment type="caution">
    <text evidence="3">The sequence shown here is derived from an EMBL/GenBank/DDBJ whole genome shotgun (WGS) entry which is preliminary data.</text>
</comment>
<dbReference type="InterPro" id="IPR052891">
    <property type="entry name" value="DNA-3mA_glycosylase"/>
</dbReference>
<evidence type="ECO:0000313" key="4">
    <source>
        <dbReference type="Proteomes" id="UP000738325"/>
    </source>
</evidence>
<feature type="region of interest" description="Disordered" evidence="2">
    <location>
        <begin position="35"/>
        <end position="89"/>
    </location>
</feature>
<evidence type="ECO:0000256" key="1">
    <source>
        <dbReference type="PIRSR" id="PIRSR605019-1"/>
    </source>
</evidence>
<protein>
    <recommendedName>
        <fullName evidence="5">DNA-3-methyladenine glycosylase I</fullName>
    </recommendedName>
</protein>
<dbReference type="PANTHER" id="PTHR30037">
    <property type="entry name" value="DNA-3-METHYLADENINE GLYCOSYLASE 1"/>
    <property type="match status" value="1"/>
</dbReference>
<keyword evidence="1" id="KW-0479">Metal-binding</keyword>
<accession>A0A9P6R0X5</accession>
<dbReference type="OrthoDB" id="3941538at2759"/>
<dbReference type="Pfam" id="PF03352">
    <property type="entry name" value="Adenine_glyco"/>
    <property type="match status" value="1"/>
</dbReference>
<dbReference type="Gene3D" id="1.10.340.30">
    <property type="entry name" value="Hypothetical protein, domain 2"/>
    <property type="match status" value="1"/>
</dbReference>